<evidence type="ECO:0000313" key="4">
    <source>
        <dbReference type="Proteomes" id="UP000887565"/>
    </source>
</evidence>
<dbReference type="OMA" id="KVTRYHR"/>
<evidence type="ECO:0000256" key="2">
    <source>
        <dbReference type="RuleBase" id="RU000411"/>
    </source>
</evidence>
<reference evidence="5" key="1">
    <citation type="submission" date="2022-11" db="UniProtKB">
        <authorList>
            <consortium name="WormBaseParasite"/>
        </authorList>
    </citation>
    <scope>IDENTIFICATION</scope>
</reference>
<comment type="similarity">
    <text evidence="1 2">Belongs to the serpin family.</text>
</comment>
<dbReference type="PANTHER" id="PTHR11461">
    <property type="entry name" value="SERINE PROTEASE INHIBITOR, SERPIN"/>
    <property type="match status" value="1"/>
</dbReference>
<dbReference type="SUPFAM" id="SSF56574">
    <property type="entry name" value="Serpins"/>
    <property type="match status" value="1"/>
</dbReference>
<dbReference type="Proteomes" id="UP000887565">
    <property type="component" value="Unplaced"/>
</dbReference>
<evidence type="ECO:0000256" key="1">
    <source>
        <dbReference type="ARBA" id="ARBA00009500"/>
    </source>
</evidence>
<name>A0A915KIJ4_ROMCU</name>
<organism evidence="4 5">
    <name type="scientific">Romanomermis culicivorax</name>
    <name type="common">Nematode worm</name>
    <dbReference type="NCBI Taxonomy" id="13658"/>
    <lineage>
        <taxon>Eukaryota</taxon>
        <taxon>Metazoa</taxon>
        <taxon>Ecdysozoa</taxon>
        <taxon>Nematoda</taxon>
        <taxon>Enoplea</taxon>
        <taxon>Dorylaimia</taxon>
        <taxon>Mermithida</taxon>
        <taxon>Mermithoidea</taxon>
        <taxon>Mermithidae</taxon>
        <taxon>Romanomermis</taxon>
    </lineage>
</organism>
<dbReference type="InterPro" id="IPR023796">
    <property type="entry name" value="Serpin_dom"/>
</dbReference>
<dbReference type="SMART" id="SM00093">
    <property type="entry name" value="SERPIN"/>
    <property type="match status" value="1"/>
</dbReference>
<dbReference type="CDD" id="cd00172">
    <property type="entry name" value="serpin"/>
    <property type="match status" value="1"/>
</dbReference>
<evidence type="ECO:0000313" key="5">
    <source>
        <dbReference type="WBParaSite" id="nRc.2.0.1.t38225-RA"/>
    </source>
</evidence>
<dbReference type="GO" id="GO:0004867">
    <property type="term" value="F:serine-type endopeptidase inhibitor activity"/>
    <property type="evidence" value="ECO:0007669"/>
    <property type="project" value="InterPro"/>
</dbReference>
<accession>A0A915KIJ4</accession>
<dbReference type="Pfam" id="PF00079">
    <property type="entry name" value="Serpin"/>
    <property type="match status" value="1"/>
</dbReference>
<dbReference type="Gene3D" id="2.30.39.10">
    <property type="entry name" value="Alpha-1-antitrypsin, domain 1"/>
    <property type="match status" value="1"/>
</dbReference>
<dbReference type="WBParaSite" id="nRc.2.0.1.t38225-RA">
    <property type="protein sequence ID" value="nRc.2.0.1.t38225-RA"/>
    <property type="gene ID" value="nRc.2.0.1.g38225"/>
</dbReference>
<dbReference type="InterPro" id="IPR000215">
    <property type="entry name" value="Serpin_fam"/>
</dbReference>
<feature type="domain" description="Serpin" evidence="3">
    <location>
        <begin position="33"/>
        <end position="402"/>
    </location>
</feature>
<sequence length="404" mass="45909">MLQHVCWEKCQGVNWALGSAADVPVKNNAKFAADMSKRLFRLNNYENFVFSPVSLEILLAMVLEGSDGNTDAQIRKHIFQCEDSDRYCVGNYIFSLSNAWRGFTSDFVHMKFAPVLAVNENFAVKDQFKQRIGLIPSAQFLQVDFAKKRNAVAYEIDEIVARKTAYRVKNSIPPGSLKASTDMVLVNALYLNASFYEPFYEIKEGQFFEPGAALFHNVEFLHGEFHDIFYHERGPFSMIGVPLSEGSISLYVAMQKNNYRINVADIIRRTLAGEIEFEQKTVDVKLPKFTMEYTIQDVIEHVKSLNVTDMFDKSTANFGHLLQNPWDKVVVSDIHHKAYFEVTKNGIDDRAAPTIDGVFHMLDPATANFHANSPFAFFITMKHGTATRKFESVLFAGQYSRPPQ</sequence>
<dbReference type="Gene3D" id="3.30.497.10">
    <property type="entry name" value="Antithrombin, subunit I, domain 2"/>
    <property type="match status" value="1"/>
</dbReference>
<dbReference type="AlphaFoldDB" id="A0A915KIJ4"/>
<evidence type="ECO:0000259" key="3">
    <source>
        <dbReference type="SMART" id="SM00093"/>
    </source>
</evidence>
<dbReference type="InterPro" id="IPR042185">
    <property type="entry name" value="Serpin_sf_2"/>
</dbReference>
<dbReference type="InterPro" id="IPR036186">
    <property type="entry name" value="Serpin_sf"/>
</dbReference>
<keyword evidence="4" id="KW-1185">Reference proteome</keyword>
<proteinExistence type="inferred from homology"/>
<dbReference type="GO" id="GO:0005615">
    <property type="term" value="C:extracellular space"/>
    <property type="evidence" value="ECO:0007669"/>
    <property type="project" value="InterPro"/>
</dbReference>
<dbReference type="InterPro" id="IPR042178">
    <property type="entry name" value="Serpin_sf_1"/>
</dbReference>
<protein>
    <submittedName>
        <fullName evidence="5">Serpin domain-containing protein</fullName>
    </submittedName>
</protein>
<dbReference type="PANTHER" id="PTHR11461:SF211">
    <property type="entry name" value="GH10112P-RELATED"/>
    <property type="match status" value="1"/>
</dbReference>